<geneLocation type="plasmid" evidence="2">
    <name>pPHDD1</name>
</geneLocation>
<evidence type="ECO:0000313" key="2">
    <source>
        <dbReference type="EMBL" id="CBX86817.1"/>
    </source>
</evidence>
<name>E4WL99_PHODD</name>
<keyword evidence="2" id="KW-0614">Plasmid</keyword>
<dbReference type="Pfam" id="PF15607">
    <property type="entry name" value="Ntox44"/>
    <property type="match status" value="1"/>
</dbReference>
<dbReference type="RefSeq" id="WP_013404495.1">
    <property type="nucleotide sequence ID" value="NC_014653.1"/>
</dbReference>
<organism evidence="2">
    <name type="scientific">Photobacterium damselae subsp. damselae</name>
    <name type="common">Listonella damsela</name>
    <dbReference type="NCBI Taxonomy" id="85581"/>
    <lineage>
        <taxon>Bacteria</taxon>
        <taxon>Pseudomonadati</taxon>
        <taxon>Pseudomonadota</taxon>
        <taxon>Gammaproteobacteria</taxon>
        <taxon>Vibrionales</taxon>
        <taxon>Vibrionaceae</taxon>
        <taxon>Photobacterium</taxon>
    </lineage>
</organism>
<sequence length="259" mass="30473">MSEWRLVAQTRTTPAELNDPVEVILECKHRDSALDVAAYILDEIKRNSQSTYALKIKLANEYDAVEEERRWAARMNKLNFFQRSANQLIKPNFVEMEKSYKFTAYSIWAERVGPNMEWDHKWKIAEEKKFATNGETRRYHHKYKDYEYYYDIWSNIHYGYVGAFCKFSDSELLDGAGLAQFLFDAMSFKKNIQNSESINGKGLRKYDDITDSLSVRLGIEIFKRQPNPELLTVEILMGFIEKANYPIRVGSKIEHECKR</sequence>
<evidence type="ECO:0000259" key="1">
    <source>
        <dbReference type="Pfam" id="PF15607"/>
    </source>
</evidence>
<dbReference type="InterPro" id="IPR028946">
    <property type="entry name" value="Ntox44"/>
</dbReference>
<proteinExistence type="predicted"/>
<protein>
    <recommendedName>
        <fullName evidence="1">Bacterial toxin 44 domain-containing protein</fullName>
    </recommendedName>
</protein>
<gene>
    <name evidence="2" type="primary">orf48</name>
</gene>
<accession>E4WL99</accession>
<feature type="domain" description="Bacterial toxin 44" evidence="1">
    <location>
        <begin position="108"/>
        <end position="222"/>
    </location>
</feature>
<dbReference type="AlphaFoldDB" id="E4WL99"/>
<dbReference type="EMBL" id="FN597600">
    <property type="protein sequence ID" value="CBX86817.1"/>
    <property type="molecule type" value="Genomic_DNA"/>
</dbReference>
<reference evidence="2" key="1">
    <citation type="submission" date="2009-11" db="EMBL/GenBank/DDBJ databases">
        <title>Identification of virulence genes in Photobacterium damselae subsp. damselae by Supression Subtractive hybridization: damselysin toxin is encoded on a large conjugative plasmid.</title>
        <authorList>
            <person name="Rivas A.J."/>
            <person name="Lemos M.L."/>
            <person name="Osorio C.R."/>
        </authorList>
    </citation>
    <scope>NUCLEOTIDE SEQUENCE [LARGE SCALE GENOMIC DNA]</scope>
    <source>
        <strain evidence="2">RM71</strain>
        <plasmid evidence="2">pPHDD1</plasmid>
    </source>
</reference>